<organism evidence="1 2">
    <name type="scientific">Aspergillus nomiae NRRL (strain ATCC 15546 / NRRL 13137 / CBS 260.88 / M93)</name>
    <dbReference type="NCBI Taxonomy" id="1509407"/>
    <lineage>
        <taxon>Eukaryota</taxon>
        <taxon>Fungi</taxon>
        <taxon>Dikarya</taxon>
        <taxon>Ascomycota</taxon>
        <taxon>Pezizomycotina</taxon>
        <taxon>Eurotiomycetes</taxon>
        <taxon>Eurotiomycetidae</taxon>
        <taxon>Eurotiales</taxon>
        <taxon>Aspergillaceae</taxon>
        <taxon>Aspergillus</taxon>
        <taxon>Aspergillus subgen. Circumdati</taxon>
    </lineage>
</organism>
<accession>A0A0L1IPV1</accession>
<dbReference type="OrthoDB" id="3792344at2759"/>
<evidence type="ECO:0000313" key="1">
    <source>
        <dbReference type="EMBL" id="KNG81499.1"/>
    </source>
</evidence>
<name>A0A0L1IPV1_ASPN3</name>
<dbReference type="STRING" id="1509407.A0A0L1IPV1"/>
<dbReference type="RefSeq" id="XP_015402422.1">
    <property type="nucleotide sequence ID" value="XM_015555247.1"/>
</dbReference>
<reference evidence="1 2" key="1">
    <citation type="submission" date="2014-06" db="EMBL/GenBank/DDBJ databases">
        <title>The Genome of the Aflatoxigenic Filamentous Fungus Aspergillus nomius.</title>
        <authorList>
            <person name="Moore M.G."/>
            <person name="Shannon B.M."/>
            <person name="Brian M.M."/>
        </authorList>
    </citation>
    <scope>NUCLEOTIDE SEQUENCE [LARGE SCALE GENOMIC DNA]</scope>
    <source>
        <strain evidence="1 2">NRRL 13137</strain>
    </source>
</reference>
<evidence type="ECO:0008006" key="3">
    <source>
        <dbReference type="Google" id="ProtNLM"/>
    </source>
</evidence>
<comment type="caution">
    <text evidence="1">The sequence shown here is derived from an EMBL/GenBank/DDBJ whole genome shotgun (WGS) entry which is preliminary data.</text>
</comment>
<dbReference type="GeneID" id="26811795"/>
<dbReference type="AlphaFoldDB" id="A0A0L1IPV1"/>
<evidence type="ECO:0000313" key="2">
    <source>
        <dbReference type="Proteomes" id="UP000037505"/>
    </source>
</evidence>
<protein>
    <recommendedName>
        <fullName evidence="3">Clr5 domain-containing protein</fullName>
    </recommendedName>
</protein>
<dbReference type="EMBL" id="JNOM01000441">
    <property type="protein sequence ID" value="KNG81499.1"/>
    <property type="molecule type" value="Genomic_DNA"/>
</dbReference>
<proteinExistence type="predicted"/>
<gene>
    <name evidence="1" type="ORF">ANOM_009991</name>
</gene>
<dbReference type="Proteomes" id="UP000037505">
    <property type="component" value="Unassembled WGS sequence"/>
</dbReference>
<sequence length="484" mass="56681">MDRSRATIKLLNDRRWEIIRLYLIEGRMLPEIQRYLQQGQRQLGFEPQLSIWHLKRLLKEHGIIKNLRGEALFIKDHLGLALTTWDCLVFANDFLVDNRHVEQSCQRRQGCLRHPEKIHNKFLTFMHLPFEFRALSQPDTFKSFQQLLFYTRVHFDSSFEAGRWAPDSRGLYARSATLKADLAVLSNMHNKISHALSQFKAKNPERAQRMMQNTFEYHKAIVQNYHHRQFSDILAILLLIQRAGLTHGEAMIRNLVTLARETLPQTDPRKSMFESLRDLPLDSTGHLYLAFDTYCRYLWRSKTGPHNFKTYYSYNQASFPRADPVGFFDFFKEKDAVDITYILGKVDEELGEYSHEAFTLWHTAMRSLGQEQRYTEIESLARYLCMRVYRLGNEFDYSEERQLNLDAMLSFYLLGNALEAQGYLYQAIVAYENSVEIRCRNAPNNGWDAGKAASLRRVKEIATRLGIFLASDYISMEDSLYSGV</sequence>
<keyword evidence="2" id="KW-1185">Reference proteome</keyword>